<dbReference type="HAMAP" id="MF_00274">
    <property type="entry name" value="DNA_YbaB_EbfC"/>
    <property type="match status" value="1"/>
</dbReference>
<dbReference type="InterPro" id="IPR004401">
    <property type="entry name" value="YbaB/EbfC"/>
</dbReference>
<name>A0A6J6CQB3_9ZZZZ</name>
<dbReference type="Gene3D" id="3.30.1310.10">
    <property type="entry name" value="Nucleoid-associated protein YbaB-like domain"/>
    <property type="match status" value="1"/>
</dbReference>
<sequence length="137" mass="14280">MSDQFDLGSMLSQAMAMQQQFEDARAEAASREFIGQAGGGAVAIRMTGGLHVLNVSISPEAVDPADVPMLEDLVLAAFHDALAQIDAMQQEVLGPFQNAGMPDLGDLGGLADLEALGLFGAPDDIIEIDTPNPGERA</sequence>
<evidence type="ECO:0000313" key="4">
    <source>
        <dbReference type="EMBL" id="CAB4651326.1"/>
    </source>
</evidence>
<protein>
    <submittedName>
        <fullName evidence="2">Unannotated protein</fullName>
    </submittedName>
</protein>
<dbReference type="NCBIfam" id="TIGR00103">
    <property type="entry name" value="DNA_YbaB_EbfC"/>
    <property type="match status" value="1"/>
</dbReference>
<dbReference type="EMBL" id="CAEZTR010000049">
    <property type="protein sequence ID" value="CAB4578202.1"/>
    <property type="molecule type" value="Genomic_DNA"/>
</dbReference>
<dbReference type="InterPro" id="IPR036894">
    <property type="entry name" value="YbaB-like_sf"/>
</dbReference>
<dbReference type="EMBL" id="CAEZSU010000095">
    <property type="protein sequence ID" value="CAB4552589.1"/>
    <property type="molecule type" value="Genomic_DNA"/>
</dbReference>
<reference evidence="2" key="1">
    <citation type="submission" date="2020-05" db="EMBL/GenBank/DDBJ databases">
        <authorList>
            <person name="Chiriac C."/>
            <person name="Salcher M."/>
            <person name="Ghai R."/>
            <person name="Kavagutti S V."/>
        </authorList>
    </citation>
    <scope>NUCLEOTIDE SEQUENCE</scope>
</reference>
<organism evidence="2">
    <name type="scientific">freshwater metagenome</name>
    <dbReference type="NCBI Taxonomy" id="449393"/>
    <lineage>
        <taxon>unclassified sequences</taxon>
        <taxon>metagenomes</taxon>
        <taxon>ecological metagenomes</taxon>
    </lineage>
</organism>
<accession>A0A6J6CQB3</accession>
<evidence type="ECO:0000256" key="1">
    <source>
        <dbReference type="ARBA" id="ARBA00023125"/>
    </source>
</evidence>
<dbReference type="GO" id="GO:0005829">
    <property type="term" value="C:cytosol"/>
    <property type="evidence" value="ECO:0007669"/>
    <property type="project" value="TreeGrafter"/>
</dbReference>
<dbReference type="PANTHER" id="PTHR33449:SF1">
    <property type="entry name" value="NUCLEOID-ASSOCIATED PROTEIN YBAB"/>
    <property type="match status" value="1"/>
</dbReference>
<evidence type="ECO:0000313" key="3">
    <source>
        <dbReference type="EMBL" id="CAB4578202.1"/>
    </source>
</evidence>
<keyword evidence="1" id="KW-0238">DNA-binding</keyword>
<dbReference type="Pfam" id="PF02575">
    <property type="entry name" value="YbaB_DNA_bd"/>
    <property type="match status" value="1"/>
</dbReference>
<dbReference type="AlphaFoldDB" id="A0A6J6CQB3"/>
<dbReference type="EMBL" id="CAEZVV010000094">
    <property type="protein sequence ID" value="CAB4651326.1"/>
    <property type="molecule type" value="Genomic_DNA"/>
</dbReference>
<evidence type="ECO:0000313" key="2">
    <source>
        <dbReference type="EMBL" id="CAB4552589.1"/>
    </source>
</evidence>
<gene>
    <name evidence="2" type="ORF">UFOPK1495_00979</name>
    <name evidence="3" type="ORF">UFOPK1711_00966</name>
    <name evidence="4" type="ORF">UFOPK2143_01296</name>
</gene>
<dbReference type="PANTHER" id="PTHR33449">
    <property type="entry name" value="NUCLEOID-ASSOCIATED PROTEIN YBAB"/>
    <property type="match status" value="1"/>
</dbReference>
<dbReference type="GO" id="GO:0003677">
    <property type="term" value="F:DNA binding"/>
    <property type="evidence" value="ECO:0007669"/>
    <property type="project" value="UniProtKB-KW"/>
</dbReference>
<proteinExistence type="inferred from homology"/>
<dbReference type="SUPFAM" id="SSF82607">
    <property type="entry name" value="YbaB-like"/>
    <property type="match status" value="1"/>
</dbReference>